<keyword evidence="2" id="KW-1185">Reference proteome</keyword>
<protein>
    <submittedName>
        <fullName evidence="1">Uncharacterized protein</fullName>
    </submittedName>
</protein>
<evidence type="ECO:0000313" key="1">
    <source>
        <dbReference type="EMBL" id="CUS34475.1"/>
    </source>
</evidence>
<dbReference type="AlphaFoldDB" id="A0A0S4LEY4"/>
<reference evidence="2" key="1">
    <citation type="submission" date="2015-10" db="EMBL/GenBank/DDBJ databases">
        <authorList>
            <person name="Luecker S."/>
            <person name="Luecker S."/>
        </authorList>
    </citation>
    <scope>NUCLEOTIDE SEQUENCE [LARGE SCALE GENOMIC DNA]</scope>
</reference>
<sequence>MVAGRKCSSKSAGQRVRYVLLSHEGQSLIRLSGGTPACCTPAPQVAIILGEGTSLLGSHFIITCRCQ</sequence>
<proteinExistence type="predicted"/>
<gene>
    <name evidence="1" type="ORF">COMA2_170025</name>
</gene>
<evidence type="ECO:0000313" key="2">
    <source>
        <dbReference type="Proteomes" id="UP000198736"/>
    </source>
</evidence>
<accession>A0A0S4LEY4</accession>
<name>A0A0S4LEY4_9BACT</name>
<organism evidence="1 2">
    <name type="scientific">Candidatus Nitrospira nitrificans</name>
    <dbReference type="NCBI Taxonomy" id="1742973"/>
    <lineage>
        <taxon>Bacteria</taxon>
        <taxon>Pseudomonadati</taxon>
        <taxon>Nitrospirota</taxon>
        <taxon>Nitrospiria</taxon>
        <taxon>Nitrospirales</taxon>
        <taxon>Nitrospiraceae</taxon>
        <taxon>Nitrospira</taxon>
    </lineage>
</organism>
<dbReference type="Proteomes" id="UP000198736">
    <property type="component" value="Unassembled WGS sequence"/>
</dbReference>
<dbReference type="EMBL" id="CZPZ01000009">
    <property type="protein sequence ID" value="CUS34475.1"/>
    <property type="molecule type" value="Genomic_DNA"/>
</dbReference>